<proteinExistence type="predicted"/>
<dbReference type="EMBL" id="JABEPQ010000002">
    <property type="protein sequence ID" value="NNM46538.1"/>
    <property type="molecule type" value="Genomic_DNA"/>
</dbReference>
<evidence type="ECO:0000313" key="3">
    <source>
        <dbReference type="Proteomes" id="UP000588586"/>
    </source>
</evidence>
<gene>
    <name evidence="2" type="ORF">HJG52_11035</name>
</gene>
<name>A0A849HGI9_9MICO</name>
<organism evidence="2 3">
    <name type="scientific">Knoellia koreensis</name>
    <dbReference type="NCBI Taxonomy" id="2730921"/>
    <lineage>
        <taxon>Bacteria</taxon>
        <taxon>Bacillati</taxon>
        <taxon>Actinomycetota</taxon>
        <taxon>Actinomycetes</taxon>
        <taxon>Micrococcales</taxon>
        <taxon>Intrasporangiaceae</taxon>
        <taxon>Knoellia</taxon>
    </lineage>
</organism>
<keyword evidence="1" id="KW-0472">Membrane</keyword>
<dbReference type="Proteomes" id="UP000588586">
    <property type="component" value="Unassembled WGS sequence"/>
</dbReference>
<feature type="transmembrane region" description="Helical" evidence="1">
    <location>
        <begin position="12"/>
        <end position="34"/>
    </location>
</feature>
<evidence type="ECO:0000313" key="2">
    <source>
        <dbReference type="EMBL" id="NNM46538.1"/>
    </source>
</evidence>
<evidence type="ECO:0000256" key="1">
    <source>
        <dbReference type="SAM" id="Phobius"/>
    </source>
</evidence>
<keyword evidence="1" id="KW-0812">Transmembrane</keyword>
<protein>
    <submittedName>
        <fullName evidence="2">Uncharacterized protein</fullName>
    </submittedName>
</protein>
<comment type="caution">
    <text evidence="2">The sequence shown here is derived from an EMBL/GenBank/DDBJ whole genome shotgun (WGS) entry which is preliminary data.</text>
</comment>
<dbReference type="RefSeq" id="WP_171243633.1">
    <property type="nucleotide sequence ID" value="NZ_JABEPQ010000002.1"/>
</dbReference>
<accession>A0A849HGI9</accession>
<keyword evidence="3" id="KW-1185">Reference proteome</keyword>
<sequence length="220" mass="23621">MHFADASDGASLAQGWITVGLTIVLVVITAWTTYLNWRLTRSSETAAESAKLAAEASKSAALVAASTARVDFEIERDYVPRDVVVGDSIATLSYRASGTKKGQPGYDLHTIFVLPLDAAVYVHGAVLVRYGHRYKKSSSTESATEIPLVGPEAPTFVHAGESVAFGVPSLFDPGNAVDLVLMEESVDLVACRVTYSFDGVGPVRERMVANYDYDRGIDID</sequence>
<reference evidence="2 3" key="1">
    <citation type="submission" date="2020-04" db="EMBL/GenBank/DDBJ databases">
        <title>Knoellia sp. isolate from air conditioner.</title>
        <authorList>
            <person name="Chea S."/>
            <person name="Kim D.-U."/>
        </authorList>
    </citation>
    <scope>NUCLEOTIDE SEQUENCE [LARGE SCALE GENOMIC DNA]</scope>
    <source>
        <strain evidence="2 3">DB2414S</strain>
    </source>
</reference>
<dbReference type="AlphaFoldDB" id="A0A849HGI9"/>
<keyword evidence="1" id="KW-1133">Transmembrane helix</keyword>